<dbReference type="InParanoid" id="A0A0V1BK51"/>
<dbReference type="Proteomes" id="UP000054776">
    <property type="component" value="Unassembled WGS sequence"/>
</dbReference>
<comment type="caution">
    <text evidence="1">The sequence shown here is derived from an EMBL/GenBank/DDBJ whole genome shotgun (WGS) entry which is preliminary data.</text>
</comment>
<dbReference type="EMBL" id="JYDH01000035">
    <property type="protein sequence ID" value="KRY37239.1"/>
    <property type="molecule type" value="Genomic_DNA"/>
</dbReference>
<evidence type="ECO:0000313" key="2">
    <source>
        <dbReference type="Proteomes" id="UP000054776"/>
    </source>
</evidence>
<dbReference type="OrthoDB" id="10387784at2759"/>
<feature type="non-terminal residue" evidence="1">
    <location>
        <position position="1"/>
    </location>
</feature>
<feature type="non-terminal residue" evidence="1">
    <location>
        <position position="107"/>
    </location>
</feature>
<reference evidence="1 2" key="1">
    <citation type="submission" date="2015-01" db="EMBL/GenBank/DDBJ databases">
        <title>Evolution of Trichinella species and genotypes.</title>
        <authorList>
            <person name="Korhonen P.K."/>
            <person name="Edoardo P."/>
            <person name="Giuseppe L.R."/>
            <person name="Gasser R.B."/>
        </authorList>
    </citation>
    <scope>NUCLEOTIDE SEQUENCE [LARGE SCALE GENOMIC DNA]</scope>
    <source>
        <strain evidence="1">ISS3</strain>
    </source>
</reference>
<evidence type="ECO:0000313" key="1">
    <source>
        <dbReference type="EMBL" id="KRY37239.1"/>
    </source>
</evidence>
<accession>A0A0V1BK51</accession>
<sequence length="107" mass="12009">LCTTCKIACQTVLSYKQLWYNGECGALRVVGRPSTDNCYPWSDDRALCKMTNLKTVVLSTSSEEEDQLENDELDSDAEAEFLLDPSLQLGEWLNQLQVLSQLSSWVG</sequence>
<name>A0A0V1BK51_TRISP</name>
<keyword evidence="2" id="KW-1185">Reference proteome</keyword>
<protein>
    <submittedName>
        <fullName evidence="1">Uncharacterized protein</fullName>
    </submittedName>
</protein>
<gene>
    <name evidence="1" type="ORF">T01_2280</name>
</gene>
<dbReference type="AlphaFoldDB" id="A0A0V1BK51"/>
<proteinExistence type="predicted"/>
<organism evidence="1 2">
    <name type="scientific">Trichinella spiralis</name>
    <name type="common">Trichina worm</name>
    <dbReference type="NCBI Taxonomy" id="6334"/>
    <lineage>
        <taxon>Eukaryota</taxon>
        <taxon>Metazoa</taxon>
        <taxon>Ecdysozoa</taxon>
        <taxon>Nematoda</taxon>
        <taxon>Enoplea</taxon>
        <taxon>Dorylaimia</taxon>
        <taxon>Trichinellida</taxon>
        <taxon>Trichinellidae</taxon>
        <taxon>Trichinella</taxon>
    </lineage>
</organism>